<protein>
    <submittedName>
        <fullName evidence="2">Gp16 family phage-associated protein</fullName>
    </submittedName>
</protein>
<name>A0A3N4UXB8_9GAMM</name>
<dbReference type="GO" id="GO:0003677">
    <property type="term" value="F:DNA binding"/>
    <property type="evidence" value="ECO:0007669"/>
    <property type="project" value="InterPro"/>
</dbReference>
<keyword evidence="3" id="KW-1185">Reference proteome</keyword>
<dbReference type="InterPro" id="IPR010982">
    <property type="entry name" value="Lambda_DNA-bd_dom_sf"/>
</dbReference>
<dbReference type="OrthoDB" id="5679056at2"/>
<dbReference type="InterPro" id="IPR026365">
    <property type="entry name" value="BcepMu_gp16"/>
</dbReference>
<dbReference type="AlphaFoldDB" id="A0A3N4UXB8"/>
<reference evidence="2 3" key="1">
    <citation type="submission" date="2018-11" db="EMBL/GenBank/DDBJ databases">
        <title>Genomic Encyclopedia of Type Strains, Phase IV (KMG-IV): sequencing the most valuable type-strain genomes for metagenomic binning, comparative biology and taxonomic classification.</title>
        <authorList>
            <person name="Goeker M."/>
        </authorList>
    </citation>
    <scope>NUCLEOTIDE SEQUENCE [LARGE SCALE GENOMIC DNA]</scope>
    <source>
        <strain evidence="2 3">DSM 25623</strain>
    </source>
</reference>
<dbReference type="EMBL" id="RKQN01000008">
    <property type="protein sequence ID" value="RPE74643.1"/>
    <property type="molecule type" value="Genomic_DNA"/>
</dbReference>
<evidence type="ECO:0000313" key="3">
    <source>
        <dbReference type="Proteomes" id="UP000269708"/>
    </source>
</evidence>
<comment type="caution">
    <text evidence="2">The sequence shown here is derived from an EMBL/GenBank/DDBJ whole genome shotgun (WGS) entry which is preliminary data.</text>
</comment>
<evidence type="ECO:0000313" key="2">
    <source>
        <dbReference type="EMBL" id="RPE74643.1"/>
    </source>
</evidence>
<accession>A0A3N4UXB8</accession>
<organism evidence="2 3">
    <name type="scientific">Vulcaniibacterium tengchongense</name>
    <dbReference type="NCBI Taxonomy" id="1273429"/>
    <lineage>
        <taxon>Bacteria</taxon>
        <taxon>Pseudomonadati</taxon>
        <taxon>Pseudomonadota</taxon>
        <taxon>Gammaproteobacteria</taxon>
        <taxon>Lysobacterales</taxon>
        <taxon>Lysobacteraceae</taxon>
        <taxon>Vulcaniibacterium</taxon>
    </lineage>
</organism>
<dbReference type="NCBIfam" id="TIGR04111">
    <property type="entry name" value="BcepMu_gp16"/>
    <property type="match status" value="1"/>
</dbReference>
<proteinExistence type="predicted"/>
<gene>
    <name evidence="2" type="ORF">EDC50_3172</name>
</gene>
<sequence>MHKSANTPTKRGKARHPFQGPSAEARERVLADLDARGISIRGWARANGVKASAVYHLLSGKNKGRRGEAHRAAVLLGLKSGAIEDQQGESEHGGL</sequence>
<feature type="region of interest" description="Disordered" evidence="1">
    <location>
        <begin position="1"/>
        <end position="24"/>
    </location>
</feature>
<dbReference type="Proteomes" id="UP000269708">
    <property type="component" value="Unassembled WGS sequence"/>
</dbReference>
<dbReference type="Gene3D" id="1.10.260.40">
    <property type="entry name" value="lambda repressor-like DNA-binding domains"/>
    <property type="match status" value="1"/>
</dbReference>
<evidence type="ECO:0000256" key="1">
    <source>
        <dbReference type="SAM" id="MobiDB-lite"/>
    </source>
</evidence>